<evidence type="ECO:0000313" key="1">
    <source>
        <dbReference type="EMBL" id="KIM60415.1"/>
    </source>
</evidence>
<feature type="non-terminal residue" evidence="1">
    <location>
        <position position="91"/>
    </location>
</feature>
<dbReference type="HOGENOM" id="CLU_154734_0_0_1"/>
<reference evidence="2" key="2">
    <citation type="submission" date="2015-01" db="EMBL/GenBank/DDBJ databases">
        <title>Evolutionary Origins and Diversification of the Mycorrhizal Mutualists.</title>
        <authorList>
            <consortium name="DOE Joint Genome Institute"/>
            <consortium name="Mycorrhizal Genomics Consortium"/>
            <person name="Kohler A."/>
            <person name="Kuo A."/>
            <person name="Nagy L.G."/>
            <person name="Floudas D."/>
            <person name="Copeland A."/>
            <person name="Barry K.W."/>
            <person name="Cichocki N."/>
            <person name="Veneault-Fourrey C."/>
            <person name="LaButti K."/>
            <person name="Lindquist E.A."/>
            <person name="Lipzen A."/>
            <person name="Lundell T."/>
            <person name="Morin E."/>
            <person name="Murat C."/>
            <person name="Riley R."/>
            <person name="Ohm R."/>
            <person name="Sun H."/>
            <person name="Tunlid A."/>
            <person name="Henrissat B."/>
            <person name="Grigoriev I.V."/>
            <person name="Hibbett D.S."/>
            <person name="Martin F."/>
        </authorList>
    </citation>
    <scope>NUCLEOTIDE SEQUENCE [LARGE SCALE GENOMIC DNA]</scope>
    <source>
        <strain evidence="2">Foug A</strain>
    </source>
</reference>
<proteinExistence type="predicted"/>
<accession>A0A0C3DI79</accession>
<dbReference type="EMBL" id="KN822062">
    <property type="protein sequence ID" value="KIM60415.1"/>
    <property type="molecule type" value="Genomic_DNA"/>
</dbReference>
<gene>
    <name evidence="1" type="ORF">SCLCIDRAFT_67848</name>
</gene>
<dbReference type="AlphaFoldDB" id="A0A0C3DI79"/>
<dbReference type="Proteomes" id="UP000053989">
    <property type="component" value="Unassembled WGS sequence"/>
</dbReference>
<evidence type="ECO:0000313" key="2">
    <source>
        <dbReference type="Proteomes" id="UP000053989"/>
    </source>
</evidence>
<sequence length="91" mass="10345">SARKTAHKNVLYEVDSEETVAWLRSPEGQCLFASKFGTEISLASRPFSMLIEYIPIALEVENPNVHRDIERRNNLSAGSICSARWIKPIER</sequence>
<dbReference type="OrthoDB" id="2800503at2759"/>
<organism evidence="1 2">
    <name type="scientific">Scleroderma citrinum Foug A</name>
    <dbReference type="NCBI Taxonomy" id="1036808"/>
    <lineage>
        <taxon>Eukaryota</taxon>
        <taxon>Fungi</taxon>
        <taxon>Dikarya</taxon>
        <taxon>Basidiomycota</taxon>
        <taxon>Agaricomycotina</taxon>
        <taxon>Agaricomycetes</taxon>
        <taxon>Agaricomycetidae</taxon>
        <taxon>Boletales</taxon>
        <taxon>Sclerodermatineae</taxon>
        <taxon>Sclerodermataceae</taxon>
        <taxon>Scleroderma</taxon>
    </lineage>
</organism>
<protein>
    <submittedName>
        <fullName evidence="1">Uncharacterized protein</fullName>
    </submittedName>
</protein>
<dbReference type="InParanoid" id="A0A0C3DI79"/>
<keyword evidence="2" id="KW-1185">Reference proteome</keyword>
<reference evidence="1 2" key="1">
    <citation type="submission" date="2014-04" db="EMBL/GenBank/DDBJ databases">
        <authorList>
            <consortium name="DOE Joint Genome Institute"/>
            <person name="Kuo A."/>
            <person name="Kohler A."/>
            <person name="Nagy L.G."/>
            <person name="Floudas D."/>
            <person name="Copeland A."/>
            <person name="Barry K.W."/>
            <person name="Cichocki N."/>
            <person name="Veneault-Fourrey C."/>
            <person name="LaButti K."/>
            <person name="Lindquist E.A."/>
            <person name="Lipzen A."/>
            <person name="Lundell T."/>
            <person name="Morin E."/>
            <person name="Murat C."/>
            <person name="Sun H."/>
            <person name="Tunlid A."/>
            <person name="Henrissat B."/>
            <person name="Grigoriev I.V."/>
            <person name="Hibbett D.S."/>
            <person name="Martin F."/>
            <person name="Nordberg H.P."/>
            <person name="Cantor M.N."/>
            <person name="Hua S.X."/>
        </authorList>
    </citation>
    <scope>NUCLEOTIDE SEQUENCE [LARGE SCALE GENOMIC DNA]</scope>
    <source>
        <strain evidence="1 2">Foug A</strain>
    </source>
</reference>
<name>A0A0C3DI79_9AGAM</name>
<feature type="non-terminal residue" evidence="1">
    <location>
        <position position="1"/>
    </location>
</feature>